<name>A0AAD9JVJ9_RIDPI</name>
<proteinExistence type="predicted"/>
<reference evidence="1" key="1">
    <citation type="journal article" date="2023" name="Mol. Biol. Evol.">
        <title>Third-Generation Sequencing Reveals the Adaptive Role of the Epigenome in Three Deep-Sea Polychaetes.</title>
        <authorList>
            <person name="Perez M."/>
            <person name="Aroh O."/>
            <person name="Sun Y."/>
            <person name="Lan Y."/>
            <person name="Juniper S.K."/>
            <person name="Young C.R."/>
            <person name="Angers B."/>
            <person name="Qian P.Y."/>
        </authorList>
    </citation>
    <scope>NUCLEOTIDE SEQUENCE</scope>
    <source>
        <strain evidence="1">R07B-5</strain>
    </source>
</reference>
<dbReference type="EMBL" id="JAODUO010001703">
    <property type="protein sequence ID" value="KAK2159621.1"/>
    <property type="molecule type" value="Genomic_DNA"/>
</dbReference>
<dbReference type="AlphaFoldDB" id="A0AAD9JVJ9"/>
<protein>
    <submittedName>
        <fullName evidence="1">Uncharacterized protein</fullName>
    </submittedName>
</protein>
<comment type="caution">
    <text evidence="1">The sequence shown here is derived from an EMBL/GenBank/DDBJ whole genome shotgun (WGS) entry which is preliminary data.</text>
</comment>
<keyword evidence="2" id="KW-1185">Reference proteome</keyword>
<evidence type="ECO:0000313" key="1">
    <source>
        <dbReference type="EMBL" id="KAK2159621.1"/>
    </source>
</evidence>
<accession>A0AAD9JVJ9</accession>
<gene>
    <name evidence="1" type="ORF">NP493_1703g00012</name>
</gene>
<sequence length="121" mass="14144">MHLIQFITVHMCGYSYFKCIKRSLDCCQSSFAKILDRTNKIRKLVNRHAVVCRFNVCVIFTIPDNQNNTLHSQSLRHDFVLPVLLGYALVHVHIRNTEFLELFGSFSTCSNEYYVFIHNIS</sequence>
<evidence type="ECO:0000313" key="2">
    <source>
        <dbReference type="Proteomes" id="UP001209878"/>
    </source>
</evidence>
<dbReference type="Proteomes" id="UP001209878">
    <property type="component" value="Unassembled WGS sequence"/>
</dbReference>
<organism evidence="1 2">
    <name type="scientific">Ridgeia piscesae</name>
    <name type="common">Tubeworm</name>
    <dbReference type="NCBI Taxonomy" id="27915"/>
    <lineage>
        <taxon>Eukaryota</taxon>
        <taxon>Metazoa</taxon>
        <taxon>Spiralia</taxon>
        <taxon>Lophotrochozoa</taxon>
        <taxon>Annelida</taxon>
        <taxon>Polychaeta</taxon>
        <taxon>Sedentaria</taxon>
        <taxon>Canalipalpata</taxon>
        <taxon>Sabellida</taxon>
        <taxon>Siboglinidae</taxon>
        <taxon>Ridgeia</taxon>
    </lineage>
</organism>